<sequence length="124" mass="14112">MDPLPQASIIPWRVYQKPYPAGYRVLVERLWPRGVRKADLSLDAWAKALAPSTELRQWFAHDPAHWDAFQHRYWQELTSALPAARELLLAAGGQPLVLLYAAHDETHNGALVLQHFLQDLSASH</sequence>
<protein>
    <submittedName>
        <fullName evidence="1">DUF488 family protein</fullName>
    </submittedName>
</protein>
<dbReference type="PANTHER" id="PTHR36849:SF1">
    <property type="entry name" value="CYTOPLASMIC PROTEIN"/>
    <property type="match status" value="1"/>
</dbReference>
<accession>A0A845UAU2</accession>
<dbReference type="PANTHER" id="PTHR36849">
    <property type="entry name" value="CYTOPLASMIC PROTEIN-RELATED"/>
    <property type="match status" value="1"/>
</dbReference>
<comment type="caution">
    <text evidence="1">The sequence shown here is derived from an EMBL/GenBank/DDBJ whole genome shotgun (WGS) entry which is preliminary data.</text>
</comment>
<evidence type="ECO:0000313" key="1">
    <source>
        <dbReference type="EMBL" id="NDU42887.1"/>
    </source>
</evidence>
<organism evidence="1">
    <name type="scientific">Acidithiobacillus ferrianus</name>
    <dbReference type="NCBI Taxonomy" id="2678518"/>
    <lineage>
        <taxon>Bacteria</taxon>
        <taxon>Pseudomonadati</taxon>
        <taxon>Pseudomonadota</taxon>
        <taxon>Acidithiobacillia</taxon>
        <taxon>Acidithiobacillales</taxon>
        <taxon>Acidithiobacillaceae</taxon>
        <taxon>Acidithiobacillus</taxon>
    </lineage>
</organism>
<reference evidence="1" key="1">
    <citation type="submission" date="2019-11" db="EMBL/GenBank/DDBJ databases">
        <title>Acidithiobacillus ferrianus sp. nov.: a facultatively anaerobic and extremely acidophilic chemolithoautotroph.</title>
        <authorList>
            <person name="Norris P.R."/>
            <person name="Falagan C."/>
            <person name="Moya-Beltran A."/>
            <person name="Castro M."/>
            <person name="Quatrini R."/>
            <person name="Johnson D.B."/>
        </authorList>
    </citation>
    <scope>NUCLEOTIDE SEQUENCE [LARGE SCALE GENOMIC DNA]</scope>
    <source>
        <strain evidence="1">MG</strain>
    </source>
</reference>
<dbReference type="AlphaFoldDB" id="A0A845UAU2"/>
<name>A0A845UAU2_9PROT</name>
<dbReference type="Pfam" id="PF22752">
    <property type="entry name" value="DUF488-N3i"/>
    <property type="match status" value="1"/>
</dbReference>
<dbReference type="InterPro" id="IPR052552">
    <property type="entry name" value="YeaO-like"/>
</dbReference>
<dbReference type="RefSeq" id="WP_163098122.1">
    <property type="nucleotide sequence ID" value="NZ_CP127523.1"/>
</dbReference>
<gene>
    <name evidence="1" type="ORF">GL267_09645</name>
</gene>
<dbReference type="EMBL" id="WNJL01000035">
    <property type="protein sequence ID" value="NDU42887.1"/>
    <property type="molecule type" value="Genomic_DNA"/>
</dbReference>
<proteinExistence type="predicted"/>